<evidence type="ECO:0000313" key="4">
    <source>
        <dbReference type="EMBL" id="PAV74294.1"/>
    </source>
</evidence>
<evidence type="ECO:0000256" key="2">
    <source>
        <dbReference type="SAM" id="MobiDB-lite"/>
    </source>
</evidence>
<feature type="compositionally biased region" description="Polar residues" evidence="2">
    <location>
        <begin position="197"/>
        <end position="218"/>
    </location>
</feature>
<feature type="compositionally biased region" description="Basic and acidic residues" evidence="2">
    <location>
        <begin position="56"/>
        <end position="85"/>
    </location>
</feature>
<evidence type="ECO:0000259" key="3">
    <source>
        <dbReference type="PROSITE" id="PS51670"/>
    </source>
</evidence>
<dbReference type="InterPro" id="IPR003582">
    <property type="entry name" value="ShKT_dom"/>
</dbReference>
<feature type="domain" description="ShKT" evidence="3">
    <location>
        <begin position="225"/>
        <end position="262"/>
    </location>
</feature>
<dbReference type="AlphaFoldDB" id="A0A2A2KJX1"/>
<reference evidence="4 5" key="1">
    <citation type="journal article" date="2017" name="Curr. Biol.">
        <title>Genome architecture and evolution of a unichromosomal asexual nematode.</title>
        <authorList>
            <person name="Fradin H."/>
            <person name="Zegar C."/>
            <person name="Gutwein M."/>
            <person name="Lucas J."/>
            <person name="Kovtun M."/>
            <person name="Corcoran D."/>
            <person name="Baugh L.R."/>
            <person name="Kiontke K."/>
            <person name="Gunsalus K."/>
            <person name="Fitch D.H."/>
            <person name="Piano F."/>
        </authorList>
    </citation>
    <scope>NUCLEOTIDE SEQUENCE [LARGE SCALE GENOMIC DNA]</scope>
    <source>
        <strain evidence="4">PF1309</strain>
    </source>
</reference>
<gene>
    <name evidence="4" type="ORF">WR25_24834</name>
</gene>
<dbReference type="Pfam" id="PF01549">
    <property type="entry name" value="ShK"/>
    <property type="match status" value="4"/>
</dbReference>
<feature type="compositionally biased region" description="Acidic residues" evidence="2">
    <location>
        <begin position="86"/>
        <end position="96"/>
    </location>
</feature>
<dbReference type="PANTHER" id="PTHR21724:SF109">
    <property type="entry name" value="SHKT DOMAIN-CONTAINING PROTEIN"/>
    <property type="match status" value="1"/>
</dbReference>
<evidence type="ECO:0000256" key="1">
    <source>
        <dbReference type="PROSITE-ProRule" id="PRU01005"/>
    </source>
</evidence>
<organism evidence="4 5">
    <name type="scientific">Diploscapter pachys</name>
    <dbReference type="NCBI Taxonomy" id="2018661"/>
    <lineage>
        <taxon>Eukaryota</taxon>
        <taxon>Metazoa</taxon>
        <taxon>Ecdysozoa</taxon>
        <taxon>Nematoda</taxon>
        <taxon>Chromadorea</taxon>
        <taxon>Rhabditida</taxon>
        <taxon>Rhabditina</taxon>
        <taxon>Rhabditomorpha</taxon>
        <taxon>Rhabditoidea</taxon>
        <taxon>Rhabditidae</taxon>
        <taxon>Diploscapter</taxon>
    </lineage>
</organism>
<sequence>MTSLMKRQMTVAKNTIEPTVSARPTLHSRISDSFVQPLAKLVESRLRKHQKKARKKSSETDRHETTVEEVVEKSTHPATIEKEVTENTEDPLEDSSLDSTETEQPQATTEDVIVESTYQTTIEEKSQETTTKGFEFDDGSFEPSETEHPETTTEEVVISNSTDSTTFAFETASVDTTTDLFQTTRFYYSSMEEIDDSVTTTDLPQSNTSSASESQNGTARPLSGCYDDYENCERFNLRYNFCEADVSDEFKRFVCLKTCGLCIETTTSTTTSTTELPTTTTKKYRDDPKTSTTAVRTTTTPLCEDDYENCERFDKRYNFCASNISIEFKRMACERTCNLCNWNGTVTTETSNNVTDTPATTQPIWTPTHSELPTTQEVVTPSPRKCYDARGLMHCIFQDKAYKHCTVRSEYEIEHTCRLTCGRCVNPTVNPPKEDECFDYLDLLDLSPEDNTTCEYWRNSGICTDHWYSHKAEMFCKKSCGLCRENTTTTDPSYNDDDFLNTTQAVQTSSPVPTTNASSSKCHDKWGILNCIFHYNTFQNCSATTEQVQENCQLSCNKCEVPALPHPGPNACVDYLDMLGLEEYGNQTCSAWVAHGACSEHVYRNDSNYFCRKSCSMC</sequence>
<feature type="compositionally biased region" description="Polar residues" evidence="2">
    <location>
        <begin position="1"/>
        <end position="18"/>
    </location>
</feature>
<dbReference type="OrthoDB" id="5911698at2759"/>
<dbReference type="Proteomes" id="UP000218231">
    <property type="component" value="Unassembled WGS sequence"/>
</dbReference>
<comment type="caution">
    <text evidence="1">Lacks conserved residue(s) required for the propagation of feature annotation.</text>
</comment>
<feature type="compositionally biased region" description="Polar residues" evidence="2">
    <location>
        <begin position="97"/>
        <end position="109"/>
    </location>
</feature>
<keyword evidence="5" id="KW-1185">Reference proteome</keyword>
<feature type="region of interest" description="Disordered" evidence="2">
    <location>
        <begin position="197"/>
        <end position="220"/>
    </location>
</feature>
<feature type="compositionally biased region" description="Basic residues" evidence="2">
    <location>
        <begin position="46"/>
        <end position="55"/>
    </location>
</feature>
<dbReference type="PANTHER" id="PTHR21724">
    <property type="entry name" value="SHKT DOMAIN-CONTAINING PROTEIN"/>
    <property type="match status" value="1"/>
</dbReference>
<comment type="caution">
    <text evidence="4">The sequence shown here is derived from an EMBL/GenBank/DDBJ whole genome shotgun (WGS) entry which is preliminary data.</text>
</comment>
<dbReference type="SMART" id="SM00254">
    <property type="entry name" value="ShKT"/>
    <property type="match status" value="6"/>
</dbReference>
<evidence type="ECO:0000313" key="5">
    <source>
        <dbReference type="Proteomes" id="UP000218231"/>
    </source>
</evidence>
<dbReference type="EMBL" id="LIAE01008362">
    <property type="protein sequence ID" value="PAV74294.1"/>
    <property type="molecule type" value="Genomic_DNA"/>
</dbReference>
<accession>A0A2A2KJX1</accession>
<dbReference type="PROSITE" id="PS51670">
    <property type="entry name" value="SHKT"/>
    <property type="match status" value="1"/>
</dbReference>
<feature type="region of interest" description="Disordered" evidence="2">
    <location>
        <begin position="273"/>
        <end position="292"/>
    </location>
</feature>
<name>A0A2A2KJX1_9BILA</name>
<feature type="region of interest" description="Disordered" evidence="2">
    <location>
        <begin position="45"/>
        <end position="155"/>
    </location>
</feature>
<feature type="region of interest" description="Disordered" evidence="2">
    <location>
        <begin position="1"/>
        <end position="24"/>
    </location>
</feature>
<proteinExistence type="predicted"/>
<protein>
    <recommendedName>
        <fullName evidence="3">ShKT domain-containing protein</fullName>
    </recommendedName>
</protein>